<dbReference type="PROSITE" id="PS51679">
    <property type="entry name" value="SAM_MT_C5"/>
    <property type="match status" value="1"/>
</dbReference>
<dbReference type="NCBIfam" id="TIGR00675">
    <property type="entry name" value="dcm"/>
    <property type="match status" value="1"/>
</dbReference>
<keyword evidence="2 6" id="KW-0489">Methyltransferase</keyword>
<dbReference type="GO" id="GO:0003886">
    <property type="term" value="F:DNA (cytosine-5-)-methyltransferase activity"/>
    <property type="evidence" value="ECO:0007669"/>
    <property type="project" value="UniProtKB-EC"/>
</dbReference>
<evidence type="ECO:0000256" key="7">
    <source>
        <dbReference type="RuleBase" id="RU000416"/>
    </source>
</evidence>
<dbReference type="PANTHER" id="PTHR46098">
    <property type="entry name" value="TRNA (CYTOSINE(38)-C(5))-METHYLTRANSFERASE"/>
    <property type="match status" value="1"/>
</dbReference>
<evidence type="ECO:0000313" key="9">
    <source>
        <dbReference type="Proteomes" id="UP000077421"/>
    </source>
</evidence>
<dbReference type="InterPro" id="IPR029063">
    <property type="entry name" value="SAM-dependent_MTases_sf"/>
</dbReference>
<dbReference type="Proteomes" id="UP000077421">
    <property type="component" value="Unassembled WGS sequence"/>
</dbReference>
<dbReference type="AlphaFoldDB" id="A0A853K8S0"/>
<name>A0A853K8S0_9BACL</name>
<dbReference type="PRINTS" id="PR00105">
    <property type="entry name" value="C5METTRFRASE"/>
</dbReference>
<dbReference type="EC" id="2.1.1.37" evidence="1"/>
<gene>
    <name evidence="8" type="ORF">AYW79_13395</name>
</gene>
<dbReference type="GO" id="GO:0009307">
    <property type="term" value="P:DNA restriction-modification system"/>
    <property type="evidence" value="ECO:0007669"/>
    <property type="project" value="UniProtKB-KW"/>
</dbReference>
<dbReference type="RefSeq" id="WP_067566897.1">
    <property type="nucleotide sequence ID" value="NZ_LSUQ01000063.1"/>
</dbReference>
<keyword evidence="3 6" id="KW-0808">Transferase</keyword>
<dbReference type="InterPro" id="IPR050750">
    <property type="entry name" value="C5-MTase"/>
</dbReference>
<accession>A0A853K8S0</accession>
<evidence type="ECO:0000256" key="1">
    <source>
        <dbReference type="ARBA" id="ARBA00011975"/>
    </source>
</evidence>
<comment type="similarity">
    <text evidence="6 7">Belongs to the class I-like SAM-binding methyltransferase superfamily. C5-methyltransferase family.</text>
</comment>
<evidence type="ECO:0000256" key="4">
    <source>
        <dbReference type="ARBA" id="ARBA00022691"/>
    </source>
</evidence>
<evidence type="ECO:0000256" key="3">
    <source>
        <dbReference type="ARBA" id="ARBA00022679"/>
    </source>
</evidence>
<protein>
    <recommendedName>
        <fullName evidence="1">DNA (cytosine-5-)-methyltransferase</fullName>
        <ecNumber evidence="1">2.1.1.37</ecNumber>
    </recommendedName>
</protein>
<evidence type="ECO:0000256" key="2">
    <source>
        <dbReference type="ARBA" id="ARBA00022603"/>
    </source>
</evidence>
<dbReference type="Gene3D" id="3.90.120.10">
    <property type="entry name" value="DNA Methylase, subunit A, domain 2"/>
    <property type="match status" value="1"/>
</dbReference>
<dbReference type="OrthoDB" id="9813719at2"/>
<dbReference type="PANTHER" id="PTHR46098:SF1">
    <property type="entry name" value="TRNA (CYTOSINE(38)-C(5))-METHYLTRANSFERASE"/>
    <property type="match status" value="1"/>
</dbReference>
<evidence type="ECO:0000256" key="5">
    <source>
        <dbReference type="ARBA" id="ARBA00022747"/>
    </source>
</evidence>
<comment type="caution">
    <text evidence="8">The sequence shown here is derived from an EMBL/GenBank/DDBJ whole genome shotgun (WGS) entry which is preliminary data.</text>
</comment>
<keyword evidence="5" id="KW-0680">Restriction system</keyword>
<proteinExistence type="inferred from homology"/>
<evidence type="ECO:0000256" key="6">
    <source>
        <dbReference type="PROSITE-ProRule" id="PRU01016"/>
    </source>
</evidence>
<keyword evidence="4 6" id="KW-0949">S-adenosyl-L-methionine</keyword>
<dbReference type="SUPFAM" id="SSF53335">
    <property type="entry name" value="S-adenosyl-L-methionine-dependent methyltransferases"/>
    <property type="match status" value="1"/>
</dbReference>
<dbReference type="InterPro" id="IPR001525">
    <property type="entry name" value="C5_MeTfrase"/>
</dbReference>
<dbReference type="Gene3D" id="3.40.50.150">
    <property type="entry name" value="Vaccinia Virus protein VP39"/>
    <property type="match status" value="1"/>
</dbReference>
<sequence>MPLQFLDLFAGIGGMRRGLEDAGMQCVGSVERDKFARLSYQAIFQTKGEWSADDIQTVEPDGMPKADIWTFGFPCQDLSIAGKRRGFGGERSSLFFRVLDLVSARAETHRPEWLVAENVVGFLSSNLGYDFLAAQVALAEIGYDCEWDVFNATSFGIPQHRDRVFLVGHARNRGRRTVFPLFLDAANSPGATANRAASKDPYTIEPENPLTTSANPLTDDVILSAVASPGFLRKQQRRRFKEPHEPMYTLTAMQPHGVLVTRKGRGADALWVPRDVATCLDASYHKGLDAHQMRTGVMVRPIARLPSDSGQTGRIFDPSGLAPTLLNHHGGAVAKILLDARIRRLTPKECWWLMGRTDAEFDCAKAAGVSDTQLYKQAGNSVIPHIVTAIGRRIAAQTPEHTLK</sequence>
<dbReference type="EMBL" id="LSUQ01000063">
    <property type="protein sequence ID" value="OAG92211.1"/>
    <property type="molecule type" value="Genomic_DNA"/>
</dbReference>
<evidence type="ECO:0000313" key="8">
    <source>
        <dbReference type="EMBL" id="OAG92211.1"/>
    </source>
</evidence>
<reference evidence="8 9" key="1">
    <citation type="submission" date="2016-02" db="EMBL/GenBank/DDBJ databases">
        <title>Draft genome sequence of Acidibacillus ferrooxidans SLC66.</title>
        <authorList>
            <person name="Oliveira G."/>
            <person name="Nancucheo I."/>
            <person name="Dall'Agnol H."/>
            <person name="Johnson B."/>
            <person name="Oliveira R."/>
            <person name="Nunes G.L."/>
            <person name="Tzotzos G."/>
            <person name="Orellana S.C."/>
            <person name="Salim A.C."/>
            <person name="Araujo F.M."/>
        </authorList>
    </citation>
    <scope>NUCLEOTIDE SEQUENCE [LARGE SCALE GENOMIC DNA]</scope>
    <source>
        <strain evidence="8 9">SLC66</strain>
    </source>
</reference>
<organism evidence="8 9">
    <name type="scientific">Ferroacidibacillus organovorans</name>
    <dbReference type="NCBI Taxonomy" id="1765683"/>
    <lineage>
        <taxon>Bacteria</taxon>
        <taxon>Bacillati</taxon>
        <taxon>Bacillota</taxon>
        <taxon>Bacilli</taxon>
        <taxon>Bacillales</taxon>
        <taxon>Alicyclobacillaceae</taxon>
        <taxon>Ferroacidibacillus</taxon>
    </lineage>
</organism>
<dbReference type="GO" id="GO:0032259">
    <property type="term" value="P:methylation"/>
    <property type="evidence" value="ECO:0007669"/>
    <property type="project" value="UniProtKB-KW"/>
</dbReference>
<dbReference type="Pfam" id="PF00145">
    <property type="entry name" value="DNA_methylase"/>
    <property type="match status" value="1"/>
</dbReference>
<feature type="active site" evidence="6">
    <location>
        <position position="75"/>
    </location>
</feature>